<keyword evidence="2" id="KW-1185">Reference proteome</keyword>
<sequence length="98" mass="11254">MNISRIEILKQPNGKYAAYDVEEECFELTNFETPEDIKAFFLDRVDGILSEQIHYAARSADRFNMYAELYKIKHGLVDDEKEDARATLLEMGVSVEGS</sequence>
<dbReference type="AlphaFoldDB" id="S0FWT7"/>
<accession>S0FWT7</accession>
<gene>
    <name evidence="1" type="ORF">Dpo_5c00980</name>
</gene>
<evidence type="ECO:0000313" key="2">
    <source>
        <dbReference type="Proteomes" id="UP000014216"/>
    </source>
</evidence>
<name>S0FWT7_9BACT</name>
<protein>
    <submittedName>
        <fullName evidence="1">Uncharacterized protein</fullName>
    </submittedName>
</protein>
<dbReference type="EMBL" id="APJX01000005">
    <property type="protein sequence ID" value="EMS79175.1"/>
    <property type="molecule type" value="Genomic_DNA"/>
</dbReference>
<comment type="caution">
    <text evidence="1">The sequence shown here is derived from an EMBL/GenBank/DDBJ whole genome shotgun (WGS) entry which is preliminary data.</text>
</comment>
<dbReference type="RefSeq" id="WP_006966264.1">
    <property type="nucleotide sequence ID" value="NZ_APJX01000005.1"/>
</dbReference>
<dbReference type="Proteomes" id="UP000014216">
    <property type="component" value="Unassembled WGS sequence"/>
</dbReference>
<organism evidence="1 2">
    <name type="scientific">Desulfotignum phosphitoxidans DSM 13687</name>
    <dbReference type="NCBI Taxonomy" id="1286635"/>
    <lineage>
        <taxon>Bacteria</taxon>
        <taxon>Pseudomonadati</taxon>
        <taxon>Thermodesulfobacteriota</taxon>
        <taxon>Desulfobacteria</taxon>
        <taxon>Desulfobacterales</taxon>
        <taxon>Desulfobacteraceae</taxon>
        <taxon>Desulfotignum</taxon>
    </lineage>
</organism>
<proteinExistence type="predicted"/>
<reference evidence="1 2" key="1">
    <citation type="journal article" date="2013" name="Genome Announc.">
        <title>Draft Genome Sequence of Desulfotignum phosphitoxidans DSM 13687 Strain FiPS-3.</title>
        <authorList>
            <person name="Poehlein A."/>
            <person name="Daniel R."/>
            <person name="Simeonova D.D."/>
        </authorList>
    </citation>
    <scope>NUCLEOTIDE SEQUENCE [LARGE SCALE GENOMIC DNA]</scope>
    <source>
        <strain evidence="1 2">DSM 13687</strain>
    </source>
</reference>
<evidence type="ECO:0000313" key="1">
    <source>
        <dbReference type="EMBL" id="EMS79175.1"/>
    </source>
</evidence>